<dbReference type="Gene3D" id="1.20.1250.20">
    <property type="entry name" value="MFS general substrate transporter like domains"/>
    <property type="match status" value="1"/>
</dbReference>
<evidence type="ECO:0000313" key="6">
    <source>
        <dbReference type="EMBL" id="PSV88450.1"/>
    </source>
</evidence>
<dbReference type="Pfam" id="PF07690">
    <property type="entry name" value="MFS_1"/>
    <property type="match status" value="1"/>
</dbReference>
<feature type="domain" description="Major facilitator superfamily (MFS) profile" evidence="5">
    <location>
        <begin position="207"/>
        <end position="392"/>
    </location>
</feature>
<keyword evidence="3 4" id="KW-0472">Membrane</keyword>
<organism evidence="6 7">
    <name type="scientific">Photobacterium leiognathi</name>
    <dbReference type="NCBI Taxonomy" id="553611"/>
    <lineage>
        <taxon>Bacteria</taxon>
        <taxon>Pseudomonadati</taxon>
        <taxon>Pseudomonadota</taxon>
        <taxon>Gammaproteobacteria</taxon>
        <taxon>Vibrionales</taxon>
        <taxon>Vibrionaceae</taxon>
        <taxon>Photobacterium</taxon>
    </lineage>
</organism>
<feature type="transmembrane region" description="Helical" evidence="4">
    <location>
        <begin position="42"/>
        <end position="63"/>
    </location>
</feature>
<protein>
    <submittedName>
        <fullName evidence="6">MFS transporter</fullName>
    </submittedName>
</protein>
<feature type="transmembrane region" description="Helical" evidence="4">
    <location>
        <begin position="70"/>
        <end position="91"/>
    </location>
</feature>
<dbReference type="SUPFAM" id="SSF103473">
    <property type="entry name" value="MFS general substrate transporter"/>
    <property type="match status" value="1"/>
</dbReference>
<evidence type="ECO:0000256" key="2">
    <source>
        <dbReference type="ARBA" id="ARBA00022989"/>
    </source>
</evidence>
<feature type="transmembrane region" description="Helical" evidence="4">
    <location>
        <begin position="97"/>
        <end position="118"/>
    </location>
</feature>
<comment type="caution">
    <text evidence="6">The sequence shown here is derived from an EMBL/GenBank/DDBJ whole genome shotgun (WGS) entry which is preliminary data.</text>
</comment>
<evidence type="ECO:0000256" key="4">
    <source>
        <dbReference type="SAM" id="Phobius"/>
    </source>
</evidence>
<feature type="transmembrane region" description="Helical" evidence="4">
    <location>
        <begin position="247"/>
        <end position="266"/>
    </location>
</feature>
<dbReference type="PROSITE" id="PS50850">
    <property type="entry name" value="MFS"/>
    <property type="match status" value="1"/>
</dbReference>
<reference evidence="6 7" key="1">
    <citation type="submission" date="2018-03" db="EMBL/GenBank/DDBJ databases">
        <title>Whole genome sequencing of Histamine producing bacteria.</title>
        <authorList>
            <person name="Butler K."/>
        </authorList>
    </citation>
    <scope>NUCLEOTIDE SEQUENCE [LARGE SCALE GENOMIC DNA]</scope>
    <source>
        <strain evidence="6 7">ATCC 33979</strain>
    </source>
</reference>
<dbReference type="RefSeq" id="WP_045070920.1">
    <property type="nucleotide sequence ID" value="NZ_JZSL01000039.1"/>
</dbReference>
<evidence type="ECO:0000259" key="5">
    <source>
        <dbReference type="PROSITE" id="PS50850"/>
    </source>
</evidence>
<evidence type="ECO:0000313" key="7">
    <source>
        <dbReference type="Proteomes" id="UP000240410"/>
    </source>
</evidence>
<keyword evidence="1 4" id="KW-0812">Transmembrane</keyword>
<dbReference type="AlphaFoldDB" id="A0A2T3M7X4"/>
<dbReference type="EMBL" id="PYOJ01000018">
    <property type="protein sequence ID" value="PSV88450.1"/>
    <property type="molecule type" value="Genomic_DNA"/>
</dbReference>
<evidence type="ECO:0000256" key="1">
    <source>
        <dbReference type="ARBA" id="ARBA00022692"/>
    </source>
</evidence>
<dbReference type="GO" id="GO:0022857">
    <property type="term" value="F:transmembrane transporter activity"/>
    <property type="evidence" value="ECO:0007669"/>
    <property type="project" value="InterPro"/>
</dbReference>
<dbReference type="InterPro" id="IPR011701">
    <property type="entry name" value="MFS"/>
</dbReference>
<feature type="transmembrane region" description="Helical" evidence="4">
    <location>
        <begin position="208"/>
        <end position="227"/>
    </location>
</feature>
<feature type="transmembrane region" description="Helical" evidence="4">
    <location>
        <begin position="130"/>
        <end position="150"/>
    </location>
</feature>
<feature type="transmembrane region" description="Helical" evidence="4">
    <location>
        <begin position="360"/>
        <end position="381"/>
    </location>
</feature>
<name>A0A2T3M7X4_PHOLE</name>
<dbReference type="OrthoDB" id="8558006at2"/>
<feature type="transmembrane region" description="Helical" evidence="4">
    <location>
        <begin position="296"/>
        <end position="317"/>
    </location>
</feature>
<feature type="transmembrane region" description="Helical" evidence="4">
    <location>
        <begin position="162"/>
        <end position="187"/>
    </location>
</feature>
<gene>
    <name evidence="6" type="ORF">CTM89_14445</name>
</gene>
<feature type="transmembrane region" description="Helical" evidence="4">
    <location>
        <begin position="338"/>
        <end position="354"/>
    </location>
</feature>
<dbReference type="InterPro" id="IPR020846">
    <property type="entry name" value="MFS_dom"/>
</dbReference>
<dbReference type="InterPro" id="IPR036259">
    <property type="entry name" value="MFS_trans_sf"/>
</dbReference>
<dbReference type="PANTHER" id="PTHR23534">
    <property type="entry name" value="MFS PERMEASE"/>
    <property type="match status" value="1"/>
</dbReference>
<dbReference type="Proteomes" id="UP000240410">
    <property type="component" value="Unassembled WGS sequence"/>
</dbReference>
<dbReference type="STRING" id="553611.GCA_001557755_03475"/>
<accession>A0A2T3M7X4</accession>
<evidence type="ECO:0000256" key="3">
    <source>
        <dbReference type="ARBA" id="ARBA00023136"/>
    </source>
</evidence>
<keyword evidence="2 4" id="KW-1133">Transmembrane helix</keyword>
<feature type="transmembrane region" description="Helical" evidence="4">
    <location>
        <begin position="273"/>
        <end position="290"/>
    </location>
</feature>
<dbReference type="PANTHER" id="PTHR23534:SF1">
    <property type="entry name" value="MAJOR FACILITATOR SUPERFAMILY PROTEIN"/>
    <property type="match status" value="1"/>
</dbReference>
<sequence length="392" mass="42640">MNKQVWILSLCQALLTTGNIVLISVTALIGQSLAPMPSLVTLPVAIQFIGMMCATIPASLIMARIGRKRGFTLGNMIGIAGAVCCICALWLANFYLFSVGTFLLGIGIGFGTLYRFAAMELCDAKYHSRAISISMAGGVLAAILGPFLAVQSREWLSSDLSFIGPFIGVLLLYVLSLCLLQVVALPVEYHQTATKKGRRLTELLTQSNYLLAVASGAVAYSVMILLMTVTPLAMMGCGYSFEQSTQVIQWHVLGMFVPSFFTGHLIDRIGAKNTILLGAVFMLMCCIVNLTGTTLIQFNIALILLGVGWNFMFIAATRFLTMTYQPEDKPKAQACNEFVVFSSVTIASLLAGWLNTTIGWYQLNLVTIPFMLVIIAALFIFKPQLKPSLQHK</sequence>
<feature type="transmembrane region" description="Helical" evidence="4">
    <location>
        <begin position="7"/>
        <end position="30"/>
    </location>
</feature>
<proteinExistence type="predicted"/>